<evidence type="ECO:0000313" key="2">
    <source>
        <dbReference type="EMBL" id="GMT12868.1"/>
    </source>
</evidence>
<organism evidence="2 3">
    <name type="scientific">Pristionchus fissidentatus</name>
    <dbReference type="NCBI Taxonomy" id="1538716"/>
    <lineage>
        <taxon>Eukaryota</taxon>
        <taxon>Metazoa</taxon>
        <taxon>Ecdysozoa</taxon>
        <taxon>Nematoda</taxon>
        <taxon>Chromadorea</taxon>
        <taxon>Rhabditida</taxon>
        <taxon>Rhabditina</taxon>
        <taxon>Diplogasteromorpha</taxon>
        <taxon>Diplogasteroidea</taxon>
        <taxon>Neodiplogasteridae</taxon>
        <taxon>Pristionchus</taxon>
    </lineage>
</organism>
<accession>A0AAV5V3G6</accession>
<evidence type="ECO:0000256" key="1">
    <source>
        <dbReference type="SAM" id="SignalP"/>
    </source>
</evidence>
<sequence>TTFGVTSMLLVFVAVSFLFPAALSLKCYHNATASTAEYNGLILVSAGSSTFEMGVLKCAKNLERCVNFNRMDISVFKTLDAAKDGNPDFVRQIFSHNQKVAGRACMSNADCDKIKATLEDK</sequence>
<evidence type="ECO:0000313" key="3">
    <source>
        <dbReference type="Proteomes" id="UP001432322"/>
    </source>
</evidence>
<keyword evidence="3" id="KW-1185">Reference proteome</keyword>
<gene>
    <name evidence="2" type="ORF">PFISCL1PPCAC_4165</name>
</gene>
<keyword evidence="1" id="KW-0732">Signal</keyword>
<feature type="chain" id="PRO_5043551629" evidence="1">
    <location>
        <begin position="25"/>
        <end position="121"/>
    </location>
</feature>
<name>A0AAV5V3G6_9BILA</name>
<dbReference type="Proteomes" id="UP001432322">
    <property type="component" value="Unassembled WGS sequence"/>
</dbReference>
<feature type="non-terminal residue" evidence="2">
    <location>
        <position position="121"/>
    </location>
</feature>
<comment type="caution">
    <text evidence="2">The sequence shown here is derived from an EMBL/GenBank/DDBJ whole genome shotgun (WGS) entry which is preliminary data.</text>
</comment>
<protein>
    <submittedName>
        <fullName evidence="2">Uncharacterized protein</fullName>
    </submittedName>
</protein>
<dbReference type="EMBL" id="BTSY01000002">
    <property type="protein sequence ID" value="GMT12868.1"/>
    <property type="molecule type" value="Genomic_DNA"/>
</dbReference>
<proteinExistence type="predicted"/>
<feature type="signal peptide" evidence="1">
    <location>
        <begin position="1"/>
        <end position="24"/>
    </location>
</feature>
<dbReference type="AlphaFoldDB" id="A0AAV5V3G6"/>
<reference evidence="2" key="1">
    <citation type="submission" date="2023-10" db="EMBL/GenBank/DDBJ databases">
        <title>Genome assembly of Pristionchus species.</title>
        <authorList>
            <person name="Yoshida K."/>
            <person name="Sommer R.J."/>
        </authorList>
    </citation>
    <scope>NUCLEOTIDE SEQUENCE</scope>
    <source>
        <strain evidence="2">RS5133</strain>
    </source>
</reference>
<feature type="non-terminal residue" evidence="2">
    <location>
        <position position="1"/>
    </location>
</feature>